<dbReference type="EMBL" id="JARFVA010000001">
    <property type="protein sequence ID" value="MDF0705887.1"/>
    <property type="molecule type" value="Genomic_DNA"/>
</dbReference>
<accession>A0ABT5XJ20</accession>
<evidence type="ECO:0000313" key="2">
    <source>
        <dbReference type="Proteomes" id="UP001217083"/>
    </source>
</evidence>
<organism evidence="1 2">
    <name type="scientific">Flagellimonas okinawensis</name>
    <dbReference type="NCBI Taxonomy" id="3031324"/>
    <lineage>
        <taxon>Bacteria</taxon>
        <taxon>Pseudomonadati</taxon>
        <taxon>Bacteroidota</taxon>
        <taxon>Flavobacteriia</taxon>
        <taxon>Flavobacteriales</taxon>
        <taxon>Flavobacteriaceae</taxon>
        <taxon>Flagellimonas</taxon>
    </lineage>
</organism>
<name>A0ABT5XJ20_9FLAO</name>
<comment type="caution">
    <text evidence="1">The sequence shown here is derived from an EMBL/GenBank/DDBJ whole genome shotgun (WGS) entry which is preliminary data.</text>
</comment>
<dbReference type="InterPro" id="IPR012338">
    <property type="entry name" value="Beta-lactam/transpept-like"/>
</dbReference>
<evidence type="ECO:0000313" key="1">
    <source>
        <dbReference type="EMBL" id="MDF0705887.1"/>
    </source>
</evidence>
<dbReference type="Gene3D" id="3.40.710.10">
    <property type="entry name" value="DD-peptidase/beta-lactamase superfamily"/>
    <property type="match status" value="1"/>
</dbReference>
<sequence length="97" mass="11024">MDNVAKGYTRNNRKNECQLAKSDKELKHLNWMNDIVGGSGVYTTILDLEKWKLAIRNNTLITEESKQAMFSTDVVSEKYGFGFVICDSAKKRKMGLS</sequence>
<dbReference type="Proteomes" id="UP001217083">
    <property type="component" value="Unassembled WGS sequence"/>
</dbReference>
<dbReference type="SUPFAM" id="SSF56601">
    <property type="entry name" value="beta-lactamase/transpeptidase-like"/>
    <property type="match status" value="1"/>
</dbReference>
<gene>
    <name evidence="1" type="ORF">PY091_01585</name>
</gene>
<reference evidence="1 2" key="1">
    <citation type="submission" date="2023-03" db="EMBL/GenBank/DDBJ databases">
        <title>Muricauda XX sp. nov. and Muricauda XXX sp. nov., two novel species isolated from Okinawa Trough.</title>
        <authorList>
            <person name="Cao W."/>
            <person name="Deng X."/>
        </authorList>
    </citation>
    <scope>NUCLEOTIDE SEQUENCE [LARGE SCALE GENOMIC DNA]</scope>
    <source>
        <strain evidence="1 2">81s02</strain>
    </source>
</reference>
<protein>
    <submittedName>
        <fullName evidence="1">Uncharacterized protein</fullName>
    </submittedName>
</protein>
<keyword evidence="2" id="KW-1185">Reference proteome</keyword>
<proteinExistence type="predicted"/>